<dbReference type="EMBL" id="FTOR01000009">
    <property type="protein sequence ID" value="SIT30265.1"/>
    <property type="molecule type" value="Genomic_DNA"/>
</dbReference>
<dbReference type="STRING" id="477680.SAMN05421788_109179"/>
<keyword evidence="2" id="KW-1185">Reference proteome</keyword>
<name>A0A173MJ98_9BACT</name>
<reference evidence="2" key="1">
    <citation type="submission" date="2017-01" db="EMBL/GenBank/DDBJ databases">
        <authorList>
            <person name="Varghese N."/>
            <person name="Submissions S."/>
        </authorList>
    </citation>
    <scope>NUCLEOTIDE SEQUENCE [LARGE SCALE GENOMIC DNA]</scope>
    <source>
        <strain evidence="2">DSM 21054</strain>
    </source>
</reference>
<dbReference type="RefSeq" id="WP_076381494.1">
    <property type="nucleotide sequence ID" value="NZ_AP017422.1"/>
</dbReference>
<dbReference type="PROSITE" id="PS51257">
    <property type="entry name" value="PROKAR_LIPOPROTEIN"/>
    <property type="match status" value="1"/>
</dbReference>
<accession>A0A173MJ98</accession>
<dbReference type="KEGG" id="fln:FLA_3493"/>
<dbReference type="OrthoDB" id="631125at2"/>
<dbReference type="Gene3D" id="2.60.40.2340">
    <property type="match status" value="1"/>
</dbReference>
<protein>
    <submittedName>
        <fullName evidence="1">Uncharacterized protein</fullName>
    </submittedName>
</protein>
<gene>
    <name evidence="1" type="ORF">SAMN05421788_109179</name>
</gene>
<evidence type="ECO:0000313" key="2">
    <source>
        <dbReference type="Proteomes" id="UP000186917"/>
    </source>
</evidence>
<sequence length="337" mass="37910">MKFTTHIQKQALALAVAVATLLTACSKKEYNYEKMPYKDIASFKLVGYTGDSINAAINKDTLIVYWTAEAPQPATIKPVIAVSERATISPASGAEVAFSEKTIYTVTAEDGSQHKYYLKPVLHQPVPVIISINTTSLQWIADATLTVTGEYFLAGDTSDVHVYAQRISDGYEFDMPIDYSTITMTGITASLPAYNNMQDTGLHRIRVKIGNRVSEEKTINIRFPDINFNGMIHFSFPQAGQHLAAGDSMTIKFWDDYNGNVTKWYAKKFQKILLENLVFNFEDLAQTDSTIRFKLPETPINRWPFYPTIYYITPFFGLYNISVFPTADQLPILSVKQ</sequence>
<dbReference type="AlphaFoldDB" id="A0A173MJ98"/>
<organism evidence="1 2">
    <name type="scientific">Filimonas lacunae</name>
    <dbReference type="NCBI Taxonomy" id="477680"/>
    <lineage>
        <taxon>Bacteria</taxon>
        <taxon>Pseudomonadati</taxon>
        <taxon>Bacteroidota</taxon>
        <taxon>Chitinophagia</taxon>
        <taxon>Chitinophagales</taxon>
        <taxon>Chitinophagaceae</taxon>
        <taxon>Filimonas</taxon>
    </lineage>
</organism>
<evidence type="ECO:0000313" key="1">
    <source>
        <dbReference type="EMBL" id="SIT30265.1"/>
    </source>
</evidence>
<proteinExistence type="predicted"/>
<dbReference type="Proteomes" id="UP000186917">
    <property type="component" value="Unassembled WGS sequence"/>
</dbReference>